<reference evidence="1" key="1">
    <citation type="submission" date="2018-11" db="EMBL/GenBank/DDBJ databases">
        <authorList>
            <consortium name="Pathogen Informatics"/>
        </authorList>
    </citation>
    <scope>NUCLEOTIDE SEQUENCE</scope>
</reference>
<comment type="caution">
    <text evidence="1">The sequence shown here is derived from an EMBL/GenBank/DDBJ whole genome shotgun (WGS) entry which is preliminary data.</text>
</comment>
<name>A0A448XR79_9PLAT</name>
<proteinExistence type="predicted"/>
<dbReference type="AlphaFoldDB" id="A0A448XR79"/>
<protein>
    <submittedName>
        <fullName evidence="1">Uncharacterized protein</fullName>
    </submittedName>
</protein>
<keyword evidence="2" id="KW-1185">Reference proteome</keyword>
<gene>
    <name evidence="1" type="ORF">PXEA_LOCUS36389</name>
</gene>
<accession>A0A448XR79</accession>
<sequence>MSVREYQSLTLLVCECTYVNISLFMKRDYMFVFIGLSLCFYAKQERGGRRRADGPWNRCRLESVQSWRRESIGRAADGQKGGLPERVVESWGWAVRRVCLTLCLRLYGPAVVELWSVCMPLD</sequence>
<evidence type="ECO:0000313" key="2">
    <source>
        <dbReference type="Proteomes" id="UP000784294"/>
    </source>
</evidence>
<dbReference type="Proteomes" id="UP000784294">
    <property type="component" value="Unassembled WGS sequence"/>
</dbReference>
<evidence type="ECO:0000313" key="1">
    <source>
        <dbReference type="EMBL" id="VEL42949.1"/>
    </source>
</evidence>
<organism evidence="1 2">
    <name type="scientific">Protopolystoma xenopodis</name>
    <dbReference type="NCBI Taxonomy" id="117903"/>
    <lineage>
        <taxon>Eukaryota</taxon>
        <taxon>Metazoa</taxon>
        <taxon>Spiralia</taxon>
        <taxon>Lophotrochozoa</taxon>
        <taxon>Platyhelminthes</taxon>
        <taxon>Monogenea</taxon>
        <taxon>Polyopisthocotylea</taxon>
        <taxon>Polystomatidea</taxon>
        <taxon>Polystomatidae</taxon>
        <taxon>Protopolystoma</taxon>
    </lineage>
</organism>
<dbReference type="EMBL" id="CAAALY010277802">
    <property type="protein sequence ID" value="VEL42949.1"/>
    <property type="molecule type" value="Genomic_DNA"/>
</dbReference>